<protein>
    <submittedName>
        <fullName evidence="2">Uncharacterized protein</fullName>
    </submittedName>
</protein>
<dbReference type="EMBL" id="PSYR01000002">
    <property type="protein sequence ID" value="RCN56714.1"/>
    <property type="molecule type" value="Genomic_DNA"/>
</dbReference>
<gene>
    <name evidence="2" type="ORF">C4900_13175</name>
</gene>
<feature type="region of interest" description="Disordered" evidence="1">
    <location>
        <begin position="1"/>
        <end position="21"/>
    </location>
</feature>
<dbReference type="Proteomes" id="UP000253250">
    <property type="component" value="Unassembled WGS sequence"/>
</dbReference>
<evidence type="ECO:0000313" key="2">
    <source>
        <dbReference type="EMBL" id="RCN56714.1"/>
    </source>
</evidence>
<keyword evidence="3" id="KW-1185">Reference proteome</keyword>
<proteinExistence type="predicted"/>
<sequence>MGADRQTKGLAPGADPDERPTVLDLKGYCELRQDTAQARQGVVQGPVRPPLGIPGLVAQHDEKRFHDIPPMQRAIIVF</sequence>
<evidence type="ECO:0000313" key="3">
    <source>
        <dbReference type="Proteomes" id="UP000253250"/>
    </source>
</evidence>
<reference evidence="2 3" key="1">
    <citation type="submission" date="2018-02" db="EMBL/GenBank/DDBJ databases">
        <title>Insights into the biology of acidophilic members of the Acidiferrobacteraceae family derived from comparative genomic analyses.</title>
        <authorList>
            <person name="Issotta F."/>
            <person name="Thyssen C."/>
            <person name="Mena C."/>
            <person name="Moya A."/>
            <person name="Bellenberg S."/>
            <person name="Sproer C."/>
            <person name="Covarrubias P.C."/>
            <person name="Sand W."/>
            <person name="Quatrini R."/>
            <person name="Vera M."/>
        </authorList>
    </citation>
    <scope>NUCLEOTIDE SEQUENCE [LARGE SCALE GENOMIC DNA]</scope>
    <source>
        <strain evidence="3">m-1</strain>
    </source>
</reference>
<accession>A0A368HE53</accession>
<organism evidence="2 3">
    <name type="scientific">Acidiferrobacter thiooxydans</name>
    <dbReference type="NCBI Taxonomy" id="163359"/>
    <lineage>
        <taxon>Bacteria</taxon>
        <taxon>Pseudomonadati</taxon>
        <taxon>Pseudomonadota</taxon>
        <taxon>Gammaproteobacteria</taxon>
        <taxon>Acidiferrobacterales</taxon>
        <taxon>Acidiferrobacteraceae</taxon>
        <taxon>Acidiferrobacter</taxon>
    </lineage>
</organism>
<evidence type="ECO:0000256" key="1">
    <source>
        <dbReference type="SAM" id="MobiDB-lite"/>
    </source>
</evidence>
<name>A0A368HE53_9GAMM</name>
<comment type="caution">
    <text evidence="2">The sequence shown here is derived from an EMBL/GenBank/DDBJ whole genome shotgun (WGS) entry which is preliminary data.</text>
</comment>
<dbReference type="AlphaFoldDB" id="A0A368HE53"/>